<reference evidence="2 3" key="1">
    <citation type="submission" date="2021-06" db="EMBL/GenBank/DDBJ databases">
        <authorList>
            <person name="Kallberg Y."/>
            <person name="Tangrot J."/>
            <person name="Rosling A."/>
        </authorList>
    </citation>
    <scope>NUCLEOTIDE SEQUENCE [LARGE SCALE GENOMIC DNA]</scope>
    <source>
        <strain evidence="2 3">120-4 pot B 10/14</strain>
    </source>
</reference>
<dbReference type="InterPro" id="IPR000719">
    <property type="entry name" value="Prot_kinase_dom"/>
</dbReference>
<name>A0ABN7WH59_GIGMA</name>
<accession>A0ABN7WH59</accession>
<feature type="non-terminal residue" evidence="2">
    <location>
        <position position="109"/>
    </location>
</feature>
<dbReference type="EMBL" id="CAJVQB010041943">
    <property type="protein sequence ID" value="CAG8829980.1"/>
    <property type="molecule type" value="Genomic_DNA"/>
</dbReference>
<proteinExistence type="predicted"/>
<dbReference type="InterPro" id="IPR011009">
    <property type="entry name" value="Kinase-like_dom_sf"/>
</dbReference>
<evidence type="ECO:0000259" key="1">
    <source>
        <dbReference type="PROSITE" id="PS50011"/>
    </source>
</evidence>
<dbReference type="SUPFAM" id="SSF56112">
    <property type="entry name" value="Protein kinase-like (PK-like)"/>
    <property type="match status" value="1"/>
</dbReference>
<evidence type="ECO:0000313" key="2">
    <source>
        <dbReference type="EMBL" id="CAG8829980.1"/>
    </source>
</evidence>
<dbReference type="Proteomes" id="UP000789901">
    <property type="component" value="Unassembled WGS sequence"/>
</dbReference>
<protein>
    <submittedName>
        <fullName evidence="2">40729_t:CDS:1</fullName>
    </submittedName>
</protein>
<comment type="caution">
    <text evidence="2">The sequence shown here is derived from an EMBL/GenBank/DDBJ whole genome shotgun (WGS) entry which is preliminary data.</text>
</comment>
<organism evidence="2 3">
    <name type="scientific">Gigaspora margarita</name>
    <dbReference type="NCBI Taxonomy" id="4874"/>
    <lineage>
        <taxon>Eukaryota</taxon>
        <taxon>Fungi</taxon>
        <taxon>Fungi incertae sedis</taxon>
        <taxon>Mucoromycota</taxon>
        <taxon>Glomeromycotina</taxon>
        <taxon>Glomeromycetes</taxon>
        <taxon>Diversisporales</taxon>
        <taxon>Gigasporaceae</taxon>
        <taxon>Gigaspora</taxon>
    </lineage>
</organism>
<feature type="domain" description="Protein kinase" evidence="1">
    <location>
        <begin position="47"/>
        <end position="109"/>
    </location>
</feature>
<evidence type="ECO:0000313" key="3">
    <source>
        <dbReference type="Proteomes" id="UP000789901"/>
    </source>
</evidence>
<dbReference type="Gene3D" id="3.30.200.20">
    <property type="entry name" value="Phosphorylase Kinase, domain 1"/>
    <property type="match status" value="1"/>
</dbReference>
<gene>
    <name evidence="2" type="ORF">GMARGA_LOCUS30155</name>
</gene>
<sequence>MRKIGKKLKKFYDVHNFGVPEQITDMQDSLEMILKRRDIQIYNYVDFSDFNEIGRGNHNVVYSAEYRGEIIAFKEFTKREDKIILVNELKRHIMVNNHENIIKFLGITA</sequence>
<dbReference type="PROSITE" id="PS50011">
    <property type="entry name" value="PROTEIN_KINASE_DOM"/>
    <property type="match status" value="1"/>
</dbReference>
<keyword evidence="3" id="KW-1185">Reference proteome</keyword>